<dbReference type="SMART" id="SM00388">
    <property type="entry name" value="HisKA"/>
    <property type="match status" value="1"/>
</dbReference>
<dbReference type="InterPro" id="IPR005467">
    <property type="entry name" value="His_kinase_dom"/>
</dbReference>
<evidence type="ECO:0000259" key="18">
    <source>
        <dbReference type="PROSITE" id="PS50113"/>
    </source>
</evidence>
<evidence type="ECO:0000256" key="8">
    <source>
        <dbReference type="ARBA" id="ARBA00022777"/>
    </source>
</evidence>
<dbReference type="Pfam" id="PF02518">
    <property type="entry name" value="HATPase_c"/>
    <property type="match status" value="1"/>
</dbReference>
<dbReference type="Pfam" id="PF00072">
    <property type="entry name" value="Response_reg"/>
    <property type="match status" value="1"/>
</dbReference>
<dbReference type="Pfam" id="PF13191">
    <property type="entry name" value="AAA_16"/>
    <property type="match status" value="1"/>
</dbReference>
<keyword evidence="20" id="KW-1185">Reference proteome</keyword>
<protein>
    <recommendedName>
        <fullName evidence="3">histidine kinase</fullName>
        <ecNumber evidence="3">2.7.13.3</ecNumber>
    </recommendedName>
</protein>
<evidence type="ECO:0000256" key="10">
    <source>
        <dbReference type="ARBA" id="ARBA00022989"/>
    </source>
</evidence>
<dbReference type="Pfam" id="PF00512">
    <property type="entry name" value="HisKA"/>
    <property type="match status" value="1"/>
</dbReference>
<dbReference type="Gene3D" id="1.20.120.160">
    <property type="entry name" value="HPT domain"/>
    <property type="match status" value="1"/>
</dbReference>
<evidence type="ECO:0000259" key="16">
    <source>
        <dbReference type="PROSITE" id="PS50110"/>
    </source>
</evidence>
<dbReference type="PROSITE" id="PS50112">
    <property type="entry name" value="PAS"/>
    <property type="match status" value="1"/>
</dbReference>
<keyword evidence="11" id="KW-0902">Two-component regulatory system</keyword>
<dbReference type="InterPro" id="IPR000700">
    <property type="entry name" value="PAS-assoc_C"/>
</dbReference>
<dbReference type="GO" id="GO:0005524">
    <property type="term" value="F:ATP binding"/>
    <property type="evidence" value="ECO:0007669"/>
    <property type="project" value="UniProtKB-KW"/>
</dbReference>
<dbReference type="PROSITE" id="PS50110">
    <property type="entry name" value="RESPONSE_REGULATORY"/>
    <property type="match status" value="1"/>
</dbReference>
<dbReference type="InterPro" id="IPR053159">
    <property type="entry name" value="Hybrid_Histidine_Kinase"/>
</dbReference>
<evidence type="ECO:0000256" key="4">
    <source>
        <dbReference type="ARBA" id="ARBA00022553"/>
    </source>
</evidence>
<feature type="domain" description="PAS" evidence="17">
    <location>
        <begin position="1473"/>
        <end position="1514"/>
    </location>
</feature>
<keyword evidence="12" id="KW-0472">Membrane</keyword>
<dbReference type="InterPro" id="IPR011009">
    <property type="entry name" value="Kinase-like_dom_sf"/>
</dbReference>
<dbReference type="InterPro" id="IPR003594">
    <property type="entry name" value="HATPase_dom"/>
</dbReference>
<dbReference type="InterPro" id="IPR001789">
    <property type="entry name" value="Sig_transdc_resp-reg_receiver"/>
</dbReference>
<keyword evidence="5" id="KW-0808">Transferase</keyword>
<dbReference type="Gene3D" id="3.30.450.20">
    <property type="entry name" value="PAS domain"/>
    <property type="match status" value="1"/>
</dbReference>
<dbReference type="Pfam" id="PF00069">
    <property type="entry name" value="Pkinase"/>
    <property type="match status" value="1"/>
</dbReference>
<dbReference type="SUPFAM" id="SSF52540">
    <property type="entry name" value="P-loop containing nucleoside triphosphate hydrolases"/>
    <property type="match status" value="1"/>
</dbReference>
<evidence type="ECO:0000256" key="7">
    <source>
        <dbReference type="ARBA" id="ARBA00022741"/>
    </source>
</evidence>
<evidence type="ECO:0000313" key="19">
    <source>
        <dbReference type="EMBL" id="GGO79285.1"/>
    </source>
</evidence>
<dbReference type="PANTHER" id="PTHR43642:SF1">
    <property type="entry name" value="HYBRID SIGNAL TRANSDUCTION HISTIDINE KINASE G"/>
    <property type="match status" value="1"/>
</dbReference>
<keyword evidence="9" id="KW-0067">ATP-binding</keyword>
<keyword evidence="6" id="KW-0812">Transmembrane</keyword>
<dbReference type="Gene3D" id="1.10.287.130">
    <property type="match status" value="1"/>
</dbReference>
<dbReference type="NCBIfam" id="TIGR00229">
    <property type="entry name" value="sensory_box"/>
    <property type="match status" value="1"/>
</dbReference>
<dbReference type="InterPro" id="IPR036641">
    <property type="entry name" value="HPT_dom_sf"/>
</dbReference>
<keyword evidence="4 13" id="KW-0597">Phosphoprotein</keyword>
<dbReference type="SUPFAM" id="SSF47226">
    <property type="entry name" value="Histidine-containing phosphotransfer domain, HPT domain"/>
    <property type="match status" value="1"/>
</dbReference>
<dbReference type="CDD" id="cd17546">
    <property type="entry name" value="REC_hyHK_CKI1_RcsC-like"/>
    <property type="match status" value="1"/>
</dbReference>
<dbReference type="Gene3D" id="3.40.50.300">
    <property type="entry name" value="P-loop containing nucleotide triphosphate hydrolases"/>
    <property type="match status" value="1"/>
</dbReference>
<comment type="subcellular location">
    <subcellularLocation>
        <location evidence="2">Membrane</location>
    </subcellularLocation>
</comment>
<dbReference type="InterPro" id="IPR041664">
    <property type="entry name" value="AAA_16"/>
</dbReference>
<dbReference type="SUPFAM" id="SSF55874">
    <property type="entry name" value="ATPase domain of HSP90 chaperone/DNA topoisomerase II/histidine kinase"/>
    <property type="match status" value="1"/>
</dbReference>
<dbReference type="PRINTS" id="PR00344">
    <property type="entry name" value="BCTRLSENSOR"/>
</dbReference>
<dbReference type="SUPFAM" id="SSF55781">
    <property type="entry name" value="GAF domain-like"/>
    <property type="match status" value="1"/>
</dbReference>
<evidence type="ECO:0000259" key="14">
    <source>
        <dbReference type="PROSITE" id="PS50011"/>
    </source>
</evidence>
<evidence type="ECO:0000313" key="20">
    <source>
        <dbReference type="Proteomes" id="UP000599578"/>
    </source>
</evidence>
<dbReference type="Gene3D" id="1.10.510.10">
    <property type="entry name" value="Transferase(Phosphotransferase) domain 1"/>
    <property type="match status" value="1"/>
</dbReference>
<evidence type="ECO:0000256" key="3">
    <source>
        <dbReference type="ARBA" id="ARBA00012438"/>
    </source>
</evidence>
<dbReference type="RefSeq" id="WP_188859685.1">
    <property type="nucleotide sequence ID" value="NZ_BMLT01000003.1"/>
</dbReference>
<dbReference type="GO" id="GO:0016020">
    <property type="term" value="C:membrane"/>
    <property type="evidence" value="ECO:0007669"/>
    <property type="project" value="UniProtKB-SubCell"/>
</dbReference>
<dbReference type="SMART" id="SM00448">
    <property type="entry name" value="REC"/>
    <property type="match status" value="1"/>
</dbReference>
<evidence type="ECO:0000256" key="11">
    <source>
        <dbReference type="ARBA" id="ARBA00023012"/>
    </source>
</evidence>
<dbReference type="InterPro" id="IPR027417">
    <property type="entry name" value="P-loop_NTPase"/>
</dbReference>
<evidence type="ECO:0000259" key="15">
    <source>
        <dbReference type="PROSITE" id="PS50109"/>
    </source>
</evidence>
<dbReference type="Pfam" id="PF13426">
    <property type="entry name" value="PAS_9"/>
    <property type="match status" value="1"/>
</dbReference>
<evidence type="ECO:0000256" key="5">
    <source>
        <dbReference type="ARBA" id="ARBA00022679"/>
    </source>
</evidence>
<dbReference type="SUPFAM" id="SSF52172">
    <property type="entry name" value="CheY-like"/>
    <property type="match status" value="1"/>
</dbReference>
<sequence length="2087" mass="235839">MNDVGGYRILAELYRSPACTLSRALRLADQQPLLLKQLQRQQKDPERLSRFRHEFDILQHLDIAGVPQALDLLQLDEAPTLVLPDCGDFTLRQALERGNRDWKSWLPVALRLAEILAQLHEARVIHKQIRPEHILLKGATLEPTLIDFSHASRLGREQAIWGTVRLEATALPYLAPEQTGRINRAVDYRTDYYGLGVTLFEMMTGQTPFASDDDLELVHSQIARPPPWPDALNPDLPRPLARIIRKLLAKDAAKRYQSGFGLCQDLRRCLEQWRRDGRIDDFEAGLEDRSARLQLPQALYGRDDLLRQLGEQYDACARGGQELVLISGYAGIGKSSLVHELRQHVNARSGHFCSGKFDQMRRNRPYLGIHLALQGLVRQLLTEPDDHIARWRENLQQALGAQAQVLIKLVPELELILGPQPDVPLLPAVEEQNRLSRLFQQLLCALTGDRHPLLLFLDDLQWADPASLHLLESLTAGMRVPHLLLIGSYREEEIGPGHALRPVLARLRACARPPSEYRLTPLNLEQIVQLLSDALGDDRERLMPLARLCLEKTQGNPFFLGQFLYRLDEDGLLQLRDQTWYWDEDAIRAQALSDDVLDLMISRIQRLPPQTQRILPLAACIGGTFTLRNLAIVSETGLSALGMLLWPALSQGLLLSLGDAYQLLQPETGDSRCRFVHDRVQQAAYSLIDAASLEPLHLKIGRLLQQSDGTTEDRIFEIANHLNQARRLITSADERLALAHINLEAGQRARQSAAFDSALEYLEAGLDLLPVDTWDNHYELSLALHLDCAEAAYIRGETDLMDRLVSVVQRRGRCLPDRVRGQEISIHSQISRNRFQAALDSALRVLAQLGVALPQHPSRRHSLIGLLRAEWQLLRRSPEHLLDSPAVVSPETEAALRLLAGMFGIVKFSSSGLRPLVTARSVELTLRHGRSPDTALALAGFGGVLCGQYGLVSQGYRLGELALEFDRRAPTTFNHHRTLYLINAYIRHYREPLAHCRDDLLRAHELAQEVGDVEWSAYSLGAQIQYAFPLSRDLATFAPQLAEQIGILRQSGQQQSLQYSLQIQQLVDNLRGNSETPERLDGRFYRDQEMLARHRRENHLTALALYHQYQGLLQFLLEDFASARLSFRDAGRLRPYISGTYSASWLLFYDYLTQLVLLRGQSPGVRWRGLAALMPRLRRLRRLERGAPDNFRHLLSLIKAESYRLRGRAGRASRHYHRAIEQAEQRGQVFEAALATEFAGTFFLEGRNRPIARVYLQQAYRRYADWGAIAKLRQMERRHGEDLVRTEETINEDRALSNQAFDIASVIRASQAISDEIRLEPLLGRLIRLALQNAGGQRALLVLVRERQLLLAAEADAAQEPRFFGERPLDDAERLLPVSLLHYVARTREPLVLGQATTHPVFDQDSYIREQQPRSLLCLPILYHGSLTALLYLEHRENRDVFDATRLKTLQILMSQAAISIETAKLYSSLQQSEREYRSLFENAIEGIFRIEPPGRFISVNPALTRMLGYDTPDSFMQEVGNAARQCFADAETLHRFLDMLELEDQVLNFETRWLRRDGSSLQVSISARRVLGEQDELLYYEGSLNDISERKAKEQAELAREKAEAASEAKSQFLATMSHEIRTPLNGILGMAQLLMRSELSDEQQARVRAIYSSGQSLLSILNDVLDFSKVEAGQLELERRPFSVSELVAELQPLLDSMASEKSLRLIVRSDSRLPEAVLGDRRALNQVLLNLCVNAIKFTEHGQVALRVRCLSQNPQQVRLRFEVEDTGIGIPEAARPRIFTHFSQADSSITRRFGGTGLGLSICKRLIEQQGGEIGFSSREGEGTLFWFELDYSRAQREQLDTAPPAPIEQPLDILLVEDTEINQEVTRGLLESEGHKVSIADDGYTALSMHNDHDYDLVLMDIHLPDMDGVETARRMRRHRDPRKSGVRIIALTASVTEAETRSYLDAGIDAVVGKPLQFAELQRQLHGEPAAPRQPVEHHDELLDTGLLAQHRKLLGEERFASLQIRMRQQCKQLLEALSEPGTDHGEALHKLAGTCANFGLAALCARVRELEETAAPVDAEQLGQLRELFRRSLEALDSSG</sequence>
<dbReference type="PROSITE" id="PS50113">
    <property type="entry name" value="PAC"/>
    <property type="match status" value="1"/>
</dbReference>
<keyword evidence="10" id="KW-1133">Transmembrane helix</keyword>
<dbReference type="InterPro" id="IPR000014">
    <property type="entry name" value="PAS"/>
</dbReference>
<dbReference type="PROSITE" id="PS50011">
    <property type="entry name" value="PROTEIN_KINASE_DOM"/>
    <property type="match status" value="1"/>
</dbReference>
<dbReference type="InterPro" id="IPR003018">
    <property type="entry name" value="GAF"/>
</dbReference>
<comment type="caution">
    <text evidence="19">The sequence shown here is derived from an EMBL/GenBank/DDBJ whole genome shotgun (WGS) entry which is preliminary data.</text>
</comment>
<comment type="catalytic activity">
    <reaction evidence="1">
        <text>ATP + protein L-histidine = ADP + protein N-phospho-L-histidine.</text>
        <dbReference type="EC" id="2.7.13.3"/>
    </reaction>
</comment>
<dbReference type="GO" id="GO:0000155">
    <property type="term" value="F:phosphorelay sensor kinase activity"/>
    <property type="evidence" value="ECO:0007669"/>
    <property type="project" value="InterPro"/>
</dbReference>
<reference evidence="19 20" key="1">
    <citation type="journal article" date="2014" name="Int. J. Syst. Evol. Microbiol.">
        <title>Complete genome sequence of Corynebacterium casei LMG S-19264T (=DSM 44701T), isolated from a smear-ripened cheese.</title>
        <authorList>
            <consortium name="US DOE Joint Genome Institute (JGI-PGF)"/>
            <person name="Walter F."/>
            <person name="Albersmeier A."/>
            <person name="Kalinowski J."/>
            <person name="Ruckert C."/>
        </authorList>
    </citation>
    <scope>NUCLEOTIDE SEQUENCE [LARGE SCALE GENOMIC DNA]</scope>
    <source>
        <strain evidence="19 20">CGMCC 1.7286</strain>
    </source>
</reference>
<dbReference type="Gene3D" id="3.30.565.10">
    <property type="entry name" value="Histidine kinase-like ATPase, C-terminal domain"/>
    <property type="match status" value="1"/>
</dbReference>
<dbReference type="CDD" id="cd16922">
    <property type="entry name" value="HATPase_EvgS-ArcB-TorS-like"/>
    <property type="match status" value="1"/>
</dbReference>
<dbReference type="SMART" id="SM00065">
    <property type="entry name" value="GAF"/>
    <property type="match status" value="1"/>
</dbReference>
<dbReference type="Proteomes" id="UP000599578">
    <property type="component" value="Unassembled WGS sequence"/>
</dbReference>
<dbReference type="InterPro" id="IPR036890">
    <property type="entry name" value="HATPase_C_sf"/>
</dbReference>
<feature type="domain" description="Response regulatory" evidence="16">
    <location>
        <begin position="1857"/>
        <end position="1975"/>
    </location>
</feature>
<dbReference type="FunFam" id="1.10.287.130:FF:000004">
    <property type="entry name" value="Ethylene receptor 1"/>
    <property type="match status" value="1"/>
</dbReference>
<dbReference type="PROSITE" id="PS50109">
    <property type="entry name" value="HIS_KIN"/>
    <property type="match status" value="1"/>
</dbReference>
<feature type="domain" description="Protein kinase" evidence="14">
    <location>
        <begin position="7"/>
        <end position="267"/>
    </location>
</feature>
<evidence type="ECO:0000259" key="17">
    <source>
        <dbReference type="PROSITE" id="PS50112"/>
    </source>
</evidence>
<dbReference type="InterPro" id="IPR004358">
    <property type="entry name" value="Sig_transdc_His_kin-like_C"/>
</dbReference>
<organism evidence="19 20">
    <name type="scientific">Marinobacterium nitratireducens</name>
    <dbReference type="NCBI Taxonomy" id="518897"/>
    <lineage>
        <taxon>Bacteria</taxon>
        <taxon>Pseudomonadati</taxon>
        <taxon>Pseudomonadota</taxon>
        <taxon>Gammaproteobacteria</taxon>
        <taxon>Oceanospirillales</taxon>
        <taxon>Oceanospirillaceae</taxon>
        <taxon>Marinobacterium</taxon>
    </lineage>
</organism>
<dbReference type="SMART" id="SM00220">
    <property type="entry name" value="S_TKc"/>
    <property type="match status" value="1"/>
</dbReference>
<dbReference type="SUPFAM" id="SSF55785">
    <property type="entry name" value="PYP-like sensor domain (PAS domain)"/>
    <property type="match status" value="1"/>
</dbReference>
<dbReference type="InterPro" id="IPR035965">
    <property type="entry name" value="PAS-like_dom_sf"/>
</dbReference>
<dbReference type="CDD" id="cd00082">
    <property type="entry name" value="HisKA"/>
    <property type="match status" value="1"/>
</dbReference>
<dbReference type="Pfam" id="PF01590">
    <property type="entry name" value="GAF"/>
    <property type="match status" value="1"/>
</dbReference>
<dbReference type="InterPro" id="IPR036097">
    <property type="entry name" value="HisK_dim/P_sf"/>
</dbReference>
<evidence type="ECO:0000256" key="1">
    <source>
        <dbReference type="ARBA" id="ARBA00000085"/>
    </source>
</evidence>
<evidence type="ECO:0000256" key="2">
    <source>
        <dbReference type="ARBA" id="ARBA00004370"/>
    </source>
</evidence>
<evidence type="ECO:0000256" key="9">
    <source>
        <dbReference type="ARBA" id="ARBA00022840"/>
    </source>
</evidence>
<dbReference type="FunFam" id="3.30.565.10:FF:000010">
    <property type="entry name" value="Sensor histidine kinase RcsC"/>
    <property type="match status" value="1"/>
</dbReference>
<dbReference type="SMART" id="SM00387">
    <property type="entry name" value="HATPase_c"/>
    <property type="match status" value="1"/>
</dbReference>
<dbReference type="Gene3D" id="3.40.50.2300">
    <property type="match status" value="1"/>
</dbReference>
<feature type="modified residue" description="4-aspartylphosphate" evidence="13">
    <location>
        <position position="1906"/>
    </location>
</feature>
<dbReference type="InterPro" id="IPR011006">
    <property type="entry name" value="CheY-like_superfamily"/>
</dbReference>
<dbReference type="Gene3D" id="3.30.450.40">
    <property type="match status" value="1"/>
</dbReference>
<feature type="domain" description="PAC" evidence="18">
    <location>
        <begin position="1548"/>
        <end position="1600"/>
    </location>
</feature>
<gene>
    <name evidence="19" type="ORF">GCM10011348_13190</name>
</gene>
<proteinExistence type="predicted"/>
<accession>A0A917ZAL5</accession>
<dbReference type="SUPFAM" id="SSF47384">
    <property type="entry name" value="Homodimeric domain of signal transducing histidine kinase"/>
    <property type="match status" value="1"/>
</dbReference>
<name>A0A917ZAL5_9GAMM</name>
<dbReference type="PANTHER" id="PTHR43642">
    <property type="entry name" value="HYBRID SIGNAL TRANSDUCTION HISTIDINE KINASE G"/>
    <property type="match status" value="1"/>
</dbReference>
<dbReference type="InterPro" id="IPR000719">
    <property type="entry name" value="Prot_kinase_dom"/>
</dbReference>
<evidence type="ECO:0000256" key="12">
    <source>
        <dbReference type="ARBA" id="ARBA00023136"/>
    </source>
</evidence>
<evidence type="ECO:0000256" key="13">
    <source>
        <dbReference type="PROSITE-ProRule" id="PRU00169"/>
    </source>
</evidence>
<dbReference type="EC" id="2.7.13.3" evidence="3"/>
<evidence type="ECO:0000256" key="6">
    <source>
        <dbReference type="ARBA" id="ARBA00022692"/>
    </source>
</evidence>
<dbReference type="CDD" id="cd00130">
    <property type="entry name" value="PAS"/>
    <property type="match status" value="1"/>
</dbReference>
<keyword evidence="7" id="KW-0547">Nucleotide-binding</keyword>
<dbReference type="SUPFAM" id="SSF56112">
    <property type="entry name" value="Protein kinase-like (PK-like)"/>
    <property type="match status" value="1"/>
</dbReference>
<dbReference type="InterPro" id="IPR003661">
    <property type="entry name" value="HisK_dim/P_dom"/>
</dbReference>
<keyword evidence="8" id="KW-0418">Kinase</keyword>
<feature type="domain" description="Histidine kinase" evidence="15">
    <location>
        <begin position="1617"/>
        <end position="1838"/>
    </location>
</feature>
<dbReference type="InterPro" id="IPR029016">
    <property type="entry name" value="GAF-like_dom_sf"/>
</dbReference>
<dbReference type="EMBL" id="BMLT01000003">
    <property type="protein sequence ID" value="GGO79285.1"/>
    <property type="molecule type" value="Genomic_DNA"/>
</dbReference>